<dbReference type="AlphaFoldDB" id="A0A212JQ60"/>
<sequence length="182" mass="20247">MPKYAAFFRGLNVGGKNIVKMADLETLFSSLGFQEVKTYIQSGNVVFSSQQDEIALAAPITSAFETRFGFQSAVILRSDTELSDIIHSLPFSAAEIEIAEKETPDVEHLYVYLSDAALDREQVTRICADYDGKDTIYAANREIYLLCRQSVRNSKLAARLAKLPQALTARNLRTLEKISGML</sequence>
<dbReference type="SUPFAM" id="SSF160379">
    <property type="entry name" value="SP0830-like"/>
    <property type="match status" value="1"/>
</dbReference>
<proteinExistence type="predicted"/>
<dbReference type="PANTHER" id="PTHR36439:SF1">
    <property type="entry name" value="DUF1697 DOMAIN-CONTAINING PROTEIN"/>
    <property type="match status" value="1"/>
</dbReference>
<name>A0A212JQ60_9FIRM</name>
<evidence type="ECO:0008006" key="2">
    <source>
        <dbReference type="Google" id="ProtNLM"/>
    </source>
</evidence>
<dbReference type="PANTHER" id="PTHR36439">
    <property type="entry name" value="BLL4334 PROTEIN"/>
    <property type="match status" value="1"/>
</dbReference>
<dbReference type="Gene3D" id="3.30.70.1280">
    <property type="entry name" value="SP0830-like domains"/>
    <property type="match status" value="1"/>
</dbReference>
<reference evidence="1" key="1">
    <citation type="submission" date="2016-04" db="EMBL/GenBank/DDBJ databases">
        <authorList>
            <person name="Evans L.H."/>
            <person name="Alamgir A."/>
            <person name="Owens N."/>
            <person name="Weber N.D."/>
            <person name="Virtaneva K."/>
            <person name="Barbian K."/>
            <person name="Babar A."/>
            <person name="Rosenke K."/>
        </authorList>
    </citation>
    <scope>NUCLEOTIDE SEQUENCE</scope>
    <source>
        <strain evidence="1">86</strain>
    </source>
</reference>
<gene>
    <name evidence="1" type="ORF">KL86CLO1_11488</name>
</gene>
<dbReference type="Pfam" id="PF08002">
    <property type="entry name" value="DUF1697"/>
    <property type="match status" value="1"/>
</dbReference>
<evidence type="ECO:0000313" key="1">
    <source>
        <dbReference type="EMBL" id="SBW01455.1"/>
    </source>
</evidence>
<accession>A0A212JQ60</accession>
<organism evidence="1">
    <name type="scientific">uncultured Eubacteriales bacterium</name>
    <dbReference type="NCBI Taxonomy" id="172733"/>
    <lineage>
        <taxon>Bacteria</taxon>
        <taxon>Bacillati</taxon>
        <taxon>Bacillota</taxon>
        <taxon>Clostridia</taxon>
        <taxon>Eubacteriales</taxon>
        <taxon>environmental samples</taxon>
    </lineage>
</organism>
<dbReference type="InterPro" id="IPR012545">
    <property type="entry name" value="DUF1697"/>
</dbReference>
<dbReference type="EMBL" id="FLUN01000001">
    <property type="protein sequence ID" value="SBW01455.1"/>
    <property type="molecule type" value="Genomic_DNA"/>
</dbReference>
<dbReference type="PIRSF" id="PIRSF008502">
    <property type="entry name" value="UCP008502"/>
    <property type="match status" value="1"/>
</dbReference>
<protein>
    <recommendedName>
        <fullName evidence="2">DUF1697 domain-containing protein</fullName>
    </recommendedName>
</protein>